<evidence type="ECO:0000313" key="2">
    <source>
        <dbReference type="Proteomes" id="UP000299102"/>
    </source>
</evidence>
<proteinExistence type="predicted"/>
<dbReference type="Proteomes" id="UP000299102">
    <property type="component" value="Unassembled WGS sequence"/>
</dbReference>
<accession>A0A4C1U331</accession>
<comment type="caution">
    <text evidence="1">The sequence shown here is derived from an EMBL/GenBank/DDBJ whole genome shotgun (WGS) entry which is preliminary data.</text>
</comment>
<name>A0A4C1U331_EUMVA</name>
<organism evidence="1 2">
    <name type="scientific">Eumeta variegata</name>
    <name type="common">Bagworm moth</name>
    <name type="synonym">Eumeta japonica</name>
    <dbReference type="NCBI Taxonomy" id="151549"/>
    <lineage>
        <taxon>Eukaryota</taxon>
        <taxon>Metazoa</taxon>
        <taxon>Ecdysozoa</taxon>
        <taxon>Arthropoda</taxon>
        <taxon>Hexapoda</taxon>
        <taxon>Insecta</taxon>
        <taxon>Pterygota</taxon>
        <taxon>Neoptera</taxon>
        <taxon>Endopterygota</taxon>
        <taxon>Lepidoptera</taxon>
        <taxon>Glossata</taxon>
        <taxon>Ditrysia</taxon>
        <taxon>Tineoidea</taxon>
        <taxon>Psychidae</taxon>
        <taxon>Oiketicinae</taxon>
        <taxon>Eumeta</taxon>
    </lineage>
</organism>
<sequence length="170" mass="19722">MRNRRRSGYPGDQRNKSPGFAHIITFGYLVYFWHRPRIRHEAEHALVKNKFEKSQPSAHRSRHSFKRINSKCIELTPVLFRFEIRRLYGHTEDEANKLHATPSIMLTLRGSRGRGDVIFVNEALDGAPRRRVGGDPLAECLSSPWVDQNMIYAKRSSPKYSNLFSQTNVL</sequence>
<evidence type="ECO:0000313" key="1">
    <source>
        <dbReference type="EMBL" id="GBP20246.1"/>
    </source>
</evidence>
<protein>
    <submittedName>
        <fullName evidence="1">Uncharacterized protein</fullName>
    </submittedName>
</protein>
<dbReference type="AlphaFoldDB" id="A0A4C1U331"/>
<reference evidence="1 2" key="1">
    <citation type="journal article" date="2019" name="Commun. Biol.">
        <title>The bagworm genome reveals a unique fibroin gene that provides high tensile strength.</title>
        <authorList>
            <person name="Kono N."/>
            <person name="Nakamura H."/>
            <person name="Ohtoshi R."/>
            <person name="Tomita M."/>
            <person name="Numata K."/>
            <person name="Arakawa K."/>
        </authorList>
    </citation>
    <scope>NUCLEOTIDE SEQUENCE [LARGE SCALE GENOMIC DNA]</scope>
</reference>
<keyword evidence="2" id="KW-1185">Reference proteome</keyword>
<dbReference type="EMBL" id="BGZK01000116">
    <property type="protein sequence ID" value="GBP20246.1"/>
    <property type="molecule type" value="Genomic_DNA"/>
</dbReference>
<gene>
    <name evidence="1" type="ORF">EVAR_82119_1</name>
</gene>